<evidence type="ECO:0000313" key="15">
    <source>
        <dbReference type="Proteomes" id="UP000094296"/>
    </source>
</evidence>
<comment type="function">
    <text evidence="1 9">Catalyzes the decarboxylation of orotidine 5'-monophosphate (OMP) to uridine 5'-monophosphate (UMP).</text>
</comment>
<feature type="active site" description="For OMPdecase activity" evidence="10">
    <location>
        <position position="72"/>
    </location>
</feature>
<dbReference type="InterPro" id="IPR013785">
    <property type="entry name" value="Aldolase_TIM"/>
</dbReference>
<dbReference type="Pfam" id="PF00215">
    <property type="entry name" value="OMPdecase"/>
    <property type="match status" value="1"/>
</dbReference>
<keyword evidence="5 9" id="KW-0665">Pyrimidine biosynthesis</keyword>
<keyword evidence="6 9" id="KW-0456">Lyase</keyword>
<feature type="active site" description="Proton donor" evidence="9">
    <location>
        <position position="74"/>
    </location>
</feature>
<gene>
    <name evidence="9" type="primary">pyrF</name>
    <name evidence="14" type="ORF">BHF68_09905</name>
</gene>
<keyword evidence="4 9" id="KW-0210">Decarboxylase</keyword>
<feature type="binding site" evidence="9 11">
    <location>
        <position position="23"/>
    </location>
    <ligand>
        <name>substrate</name>
    </ligand>
</feature>
<evidence type="ECO:0000256" key="6">
    <source>
        <dbReference type="ARBA" id="ARBA00023239"/>
    </source>
</evidence>
<evidence type="ECO:0000256" key="7">
    <source>
        <dbReference type="ARBA" id="ARBA00049157"/>
    </source>
</evidence>
<dbReference type="PANTHER" id="PTHR32119">
    <property type="entry name" value="OROTIDINE 5'-PHOSPHATE DECARBOXYLASE"/>
    <property type="match status" value="1"/>
</dbReference>
<dbReference type="OrthoDB" id="9806203at2"/>
<dbReference type="SUPFAM" id="SSF51366">
    <property type="entry name" value="Ribulose-phoshate binding barrel"/>
    <property type="match status" value="1"/>
</dbReference>
<dbReference type="FunFam" id="3.20.20.70:FF:000015">
    <property type="entry name" value="Orotidine 5'-phosphate decarboxylase"/>
    <property type="match status" value="1"/>
</dbReference>
<comment type="catalytic activity">
    <reaction evidence="7 9 12">
        <text>orotidine 5'-phosphate + H(+) = UMP + CO2</text>
        <dbReference type="Rhea" id="RHEA:11596"/>
        <dbReference type="ChEBI" id="CHEBI:15378"/>
        <dbReference type="ChEBI" id="CHEBI:16526"/>
        <dbReference type="ChEBI" id="CHEBI:57538"/>
        <dbReference type="ChEBI" id="CHEBI:57865"/>
        <dbReference type="EC" id="4.1.1.23"/>
    </reaction>
</comment>
<feature type="active site" description="For OMPdecase activity" evidence="10">
    <location>
        <position position="74"/>
    </location>
</feature>
<evidence type="ECO:0000256" key="10">
    <source>
        <dbReference type="PIRSR" id="PIRSR614732-1"/>
    </source>
</evidence>
<evidence type="ECO:0000256" key="4">
    <source>
        <dbReference type="ARBA" id="ARBA00022793"/>
    </source>
</evidence>
<keyword evidence="15" id="KW-1185">Reference proteome</keyword>
<dbReference type="SMART" id="SM00934">
    <property type="entry name" value="OMPdecase"/>
    <property type="match status" value="1"/>
</dbReference>
<feature type="binding site" evidence="9 11">
    <location>
        <position position="228"/>
    </location>
    <ligand>
        <name>substrate</name>
    </ligand>
</feature>
<evidence type="ECO:0000256" key="1">
    <source>
        <dbReference type="ARBA" id="ARBA00002356"/>
    </source>
</evidence>
<dbReference type="InterPro" id="IPR014732">
    <property type="entry name" value="OMPdecase"/>
</dbReference>
<dbReference type="NCBIfam" id="TIGR01740">
    <property type="entry name" value="pyrF"/>
    <property type="match status" value="1"/>
</dbReference>
<feature type="binding site" evidence="9 11">
    <location>
        <position position="227"/>
    </location>
    <ligand>
        <name>substrate</name>
    </ligand>
</feature>
<dbReference type="UniPathway" id="UPA00070">
    <property type="reaction ID" value="UER00120"/>
</dbReference>
<evidence type="ECO:0000256" key="11">
    <source>
        <dbReference type="PIRSR" id="PIRSR614732-2"/>
    </source>
</evidence>
<evidence type="ECO:0000256" key="8">
    <source>
        <dbReference type="ARBA" id="ARBA00061012"/>
    </source>
</evidence>
<protein>
    <recommendedName>
        <fullName evidence="9">Orotidine 5'-phosphate decarboxylase</fullName>
        <ecNumber evidence="9">4.1.1.23</ecNumber>
    </recommendedName>
    <alternativeName>
        <fullName evidence="9">OMP decarboxylase</fullName>
        <shortName evidence="9">OMPDCase</shortName>
        <shortName evidence="9">OMPdecase</shortName>
    </alternativeName>
</protein>
<dbReference type="GO" id="GO:0004590">
    <property type="term" value="F:orotidine-5'-phosphate decarboxylase activity"/>
    <property type="evidence" value="ECO:0007669"/>
    <property type="project" value="UniProtKB-UniRule"/>
</dbReference>
<comment type="caution">
    <text evidence="14">The sequence shown here is derived from an EMBL/GenBank/DDBJ whole genome shotgun (WGS) entry which is preliminary data.</text>
</comment>
<feature type="binding site" evidence="9 11">
    <location>
        <position position="198"/>
    </location>
    <ligand>
        <name>substrate</name>
    </ligand>
</feature>
<dbReference type="HAMAP" id="MF_01200_B">
    <property type="entry name" value="OMPdecase_type1_B"/>
    <property type="match status" value="1"/>
</dbReference>
<dbReference type="GO" id="GO:0005829">
    <property type="term" value="C:cytosol"/>
    <property type="evidence" value="ECO:0007669"/>
    <property type="project" value="TreeGrafter"/>
</dbReference>
<name>A0A1E5FZZ2_9FIRM</name>
<dbReference type="InterPro" id="IPR001754">
    <property type="entry name" value="OMPdeCOase_dom"/>
</dbReference>
<feature type="binding site" evidence="9">
    <location>
        <begin position="72"/>
        <end position="81"/>
    </location>
    <ligand>
        <name>substrate</name>
    </ligand>
</feature>
<feature type="binding site" evidence="9 11">
    <location>
        <position position="207"/>
    </location>
    <ligand>
        <name>substrate</name>
    </ligand>
</feature>
<feature type="binding site" evidence="9 11">
    <location>
        <position position="45"/>
    </location>
    <ligand>
        <name>substrate</name>
    </ligand>
</feature>
<dbReference type="Gene3D" id="3.20.20.70">
    <property type="entry name" value="Aldolase class I"/>
    <property type="match status" value="1"/>
</dbReference>
<organism evidence="14 15">
    <name type="scientific">Desulfuribacillus alkaliarsenatis</name>
    <dbReference type="NCBI Taxonomy" id="766136"/>
    <lineage>
        <taxon>Bacteria</taxon>
        <taxon>Bacillati</taxon>
        <taxon>Bacillota</taxon>
        <taxon>Desulfuribacillia</taxon>
        <taxon>Desulfuribacillales</taxon>
        <taxon>Desulfuribacillaceae</taxon>
        <taxon>Desulfuribacillus</taxon>
    </lineage>
</organism>
<comment type="pathway">
    <text evidence="2 9 12">Pyrimidine metabolism; UMP biosynthesis via de novo pathway; UMP from orotate: step 2/2.</text>
</comment>
<dbReference type="CDD" id="cd04725">
    <property type="entry name" value="OMP_decarboxylase_like"/>
    <property type="match status" value="1"/>
</dbReference>
<feature type="active site" description="For OMPdecase activity" evidence="10">
    <location>
        <position position="77"/>
    </location>
</feature>
<dbReference type="PANTHER" id="PTHR32119:SF2">
    <property type="entry name" value="OROTIDINE 5'-PHOSPHATE DECARBOXYLASE"/>
    <property type="match status" value="1"/>
</dbReference>
<sequence length="248" mass="26898">MDNNNMNDNNNMPPADKIIVALDTDNRETALLIAKQIAPVIKTVKVGMELYYSVGPSIIEDLHKLDLRVFVDLKIHDIPNTAAGAAKSLTKTGVWMWNVHVAGGLKMMEKARESAQEVAKSLDIPMPLLIGVTQLTSTDQSTLNEQIGINEPIQETVVRYAKLAKAAGLDGVVASAQEVPLIKDACGVEFITVTPGIRMTDSSVDDQVRITTPKQAVELGTDYMVIGRNITKADNPYQAAVKIINSFA</sequence>
<dbReference type="EC" id="4.1.1.23" evidence="9"/>
<dbReference type="InterPro" id="IPR047596">
    <property type="entry name" value="OMPdecase_bac"/>
</dbReference>
<evidence type="ECO:0000256" key="3">
    <source>
        <dbReference type="ARBA" id="ARBA00011738"/>
    </source>
</evidence>
<dbReference type="STRING" id="766136.BHF68_09905"/>
<reference evidence="14 15" key="1">
    <citation type="submission" date="2016-09" db="EMBL/GenBank/DDBJ databases">
        <title>Draft genome sequence for the type strain of Desulfuribacillus alkaliarsenatis AHT28, an obligately anaerobic, sulfidogenic bacterium isolated from Russian soda lake sediments.</title>
        <authorList>
            <person name="Abin C.A."/>
            <person name="Hollibaugh J.T."/>
        </authorList>
    </citation>
    <scope>NUCLEOTIDE SEQUENCE [LARGE SCALE GENOMIC DNA]</scope>
    <source>
        <strain evidence="14 15">AHT28</strain>
    </source>
</reference>
<dbReference type="NCBIfam" id="NF001273">
    <property type="entry name" value="PRK00230.1"/>
    <property type="match status" value="1"/>
</dbReference>
<evidence type="ECO:0000256" key="2">
    <source>
        <dbReference type="ARBA" id="ARBA00004861"/>
    </source>
</evidence>
<dbReference type="Proteomes" id="UP000094296">
    <property type="component" value="Unassembled WGS sequence"/>
</dbReference>
<dbReference type="GO" id="GO:0006207">
    <property type="term" value="P:'de novo' pyrimidine nucleobase biosynthetic process"/>
    <property type="evidence" value="ECO:0007669"/>
    <property type="project" value="InterPro"/>
</dbReference>
<evidence type="ECO:0000313" key="14">
    <source>
        <dbReference type="EMBL" id="OEF96151.1"/>
    </source>
</evidence>
<dbReference type="InterPro" id="IPR011060">
    <property type="entry name" value="RibuloseP-bd_barrel"/>
</dbReference>
<evidence type="ECO:0000256" key="9">
    <source>
        <dbReference type="HAMAP-Rule" id="MF_01200"/>
    </source>
</evidence>
<feature type="binding site" evidence="9 11">
    <location>
        <position position="136"/>
    </location>
    <ligand>
        <name>substrate</name>
    </ligand>
</feature>
<comment type="subunit">
    <text evidence="3 9">Homodimer.</text>
</comment>
<evidence type="ECO:0000256" key="12">
    <source>
        <dbReference type="RuleBase" id="RU000512"/>
    </source>
</evidence>
<dbReference type="EMBL" id="MIJE01000033">
    <property type="protein sequence ID" value="OEF96151.1"/>
    <property type="molecule type" value="Genomic_DNA"/>
</dbReference>
<proteinExistence type="inferred from homology"/>
<accession>A0A1E5FZZ2</accession>
<dbReference type="GO" id="GO:0044205">
    <property type="term" value="P:'de novo' UMP biosynthetic process"/>
    <property type="evidence" value="ECO:0007669"/>
    <property type="project" value="UniProtKB-UniRule"/>
</dbReference>
<feature type="domain" description="Orotidine 5'-phosphate decarboxylase" evidence="13">
    <location>
        <begin position="17"/>
        <end position="243"/>
    </location>
</feature>
<evidence type="ECO:0000259" key="13">
    <source>
        <dbReference type="SMART" id="SM00934"/>
    </source>
</evidence>
<comment type="similarity">
    <text evidence="8 9">Belongs to the OMP decarboxylase family. Type 1 subfamily.</text>
</comment>
<evidence type="ECO:0000256" key="5">
    <source>
        <dbReference type="ARBA" id="ARBA00022975"/>
    </source>
</evidence>
<dbReference type="InterPro" id="IPR018089">
    <property type="entry name" value="OMPdecase_AS"/>
</dbReference>
<dbReference type="PROSITE" id="PS00156">
    <property type="entry name" value="OMPDECASE"/>
    <property type="match status" value="1"/>
</dbReference>
<dbReference type="AlphaFoldDB" id="A0A1E5FZZ2"/>